<comment type="caution">
    <text evidence="12">The sequence shown here is derived from an EMBL/GenBank/DDBJ whole genome shotgun (WGS) entry which is preliminary data.</text>
</comment>
<evidence type="ECO:0000256" key="7">
    <source>
        <dbReference type="ARBA" id="ARBA00023159"/>
    </source>
</evidence>
<evidence type="ECO:0000256" key="9">
    <source>
        <dbReference type="ARBA" id="ARBA00023242"/>
    </source>
</evidence>
<keyword evidence="13" id="KW-1185">Reference proteome</keyword>
<dbReference type="AlphaFoldDB" id="A0A443HYS4"/>
<dbReference type="GO" id="GO:0070461">
    <property type="term" value="C:SAGA-type complex"/>
    <property type="evidence" value="ECO:0007669"/>
    <property type="project" value="UniProtKB-ARBA"/>
</dbReference>
<feature type="region of interest" description="Disordered" evidence="11">
    <location>
        <begin position="207"/>
        <end position="233"/>
    </location>
</feature>
<keyword evidence="6" id="KW-0805">Transcription regulation</keyword>
<sequence>MDHQKFLQSLDSMLSDSEVSSVSSNSSEMAGPELAKMAGEDGKPLPAGTIAKLTSDILNDTFYNIIYDMVAQVHRDEKMARMRSAVTVARQKAEDEAARLRQENGTKTNGATKPGDADSENNSDENIRIETDAAIYDNGKVYLKGNPLKTTKEIICPDCRLPRLLYPTIGVGARPPPDPFREYCKRMPPVNRPGIDIHGYPFATDKTNAKKKKNADTPASSPPSTPDGFGSFTEIPQAREIPTVKCPHCPRYFIATRTSQHMDRCMGYSGRGGGRTRTPQDSGASTPNPAPPKRPREDDLISAVTKKKKPNPTPKKMAGKKPPPASKLRNGTTPDTAAAMDSESKASDKKVKKEASSSKD</sequence>
<keyword evidence="2" id="KW-0479">Metal-binding</keyword>
<protein>
    <recommendedName>
        <fullName evidence="10">SAGA-associated factor 11</fullName>
    </recommendedName>
</protein>
<reference evidence="12 13" key="1">
    <citation type="journal article" date="2018" name="Front. Microbiol.">
        <title>Genomic and genetic insights into a cosmopolitan fungus, Paecilomyces variotii (Eurotiales).</title>
        <authorList>
            <person name="Urquhart A.S."/>
            <person name="Mondo S.J."/>
            <person name="Makela M.R."/>
            <person name="Hane J.K."/>
            <person name="Wiebenga A."/>
            <person name="He G."/>
            <person name="Mihaltcheva S."/>
            <person name="Pangilinan J."/>
            <person name="Lipzen A."/>
            <person name="Barry K."/>
            <person name="de Vries R.P."/>
            <person name="Grigoriev I.V."/>
            <person name="Idnurm A."/>
        </authorList>
    </citation>
    <scope>NUCLEOTIDE SEQUENCE [LARGE SCALE GENOMIC DNA]</scope>
    <source>
        <strain evidence="12 13">CBS 101075</strain>
    </source>
</reference>
<comment type="similarity">
    <text evidence="10">Belongs to the SGF11 family.</text>
</comment>
<gene>
    <name evidence="12" type="ORF">C8Q69DRAFT_497316</name>
</gene>
<dbReference type="STRING" id="264951.A0A443HYS4"/>
<feature type="compositionally biased region" description="Basic and acidic residues" evidence="11">
    <location>
        <begin position="93"/>
        <end position="104"/>
    </location>
</feature>
<keyword evidence="9" id="KW-0539">Nucleus</keyword>
<dbReference type="GO" id="GO:0008270">
    <property type="term" value="F:zinc ion binding"/>
    <property type="evidence" value="ECO:0007669"/>
    <property type="project" value="UniProtKB-KW"/>
</dbReference>
<dbReference type="GO" id="GO:0006325">
    <property type="term" value="P:chromatin organization"/>
    <property type="evidence" value="ECO:0007669"/>
    <property type="project" value="UniProtKB-KW"/>
</dbReference>
<keyword evidence="7 10" id="KW-0010">Activator</keyword>
<feature type="region of interest" description="Disordered" evidence="11">
    <location>
        <begin position="93"/>
        <end position="124"/>
    </location>
</feature>
<keyword evidence="3" id="KW-0863">Zinc-finger</keyword>
<dbReference type="Pfam" id="PF08209">
    <property type="entry name" value="Sgf11"/>
    <property type="match status" value="1"/>
</dbReference>
<evidence type="ECO:0000256" key="11">
    <source>
        <dbReference type="SAM" id="MobiDB-lite"/>
    </source>
</evidence>
<comment type="subcellular location">
    <subcellularLocation>
        <location evidence="1 10">Nucleus</location>
    </subcellularLocation>
</comment>
<keyword evidence="4" id="KW-0862">Zinc</keyword>
<dbReference type="GeneID" id="39601558"/>
<keyword evidence="8" id="KW-0804">Transcription</keyword>
<proteinExistence type="inferred from homology"/>
<accession>A0A443HYS4</accession>
<evidence type="ECO:0000256" key="10">
    <source>
        <dbReference type="RuleBase" id="RU261113"/>
    </source>
</evidence>
<evidence type="ECO:0000313" key="12">
    <source>
        <dbReference type="EMBL" id="RWQ96891.1"/>
    </source>
</evidence>
<dbReference type="RefSeq" id="XP_028486536.1">
    <property type="nucleotide sequence ID" value="XM_028632281.1"/>
</dbReference>
<evidence type="ECO:0000256" key="5">
    <source>
        <dbReference type="ARBA" id="ARBA00022853"/>
    </source>
</evidence>
<evidence type="ECO:0000256" key="2">
    <source>
        <dbReference type="ARBA" id="ARBA00022723"/>
    </source>
</evidence>
<name>A0A443HYS4_BYSSP</name>
<evidence type="ECO:0000256" key="8">
    <source>
        <dbReference type="ARBA" id="ARBA00023163"/>
    </source>
</evidence>
<keyword evidence="5" id="KW-0156">Chromatin regulator</keyword>
<evidence type="ECO:0000256" key="6">
    <source>
        <dbReference type="ARBA" id="ARBA00023015"/>
    </source>
</evidence>
<dbReference type="GO" id="GO:0005634">
    <property type="term" value="C:nucleus"/>
    <property type="evidence" value="ECO:0007669"/>
    <property type="project" value="UniProtKB-SubCell"/>
</dbReference>
<dbReference type="VEuPathDB" id="FungiDB:C8Q69DRAFT_497316"/>
<organism evidence="12 13">
    <name type="scientific">Byssochlamys spectabilis</name>
    <name type="common">Paecilomyces variotii</name>
    <dbReference type="NCBI Taxonomy" id="264951"/>
    <lineage>
        <taxon>Eukaryota</taxon>
        <taxon>Fungi</taxon>
        <taxon>Dikarya</taxon>
        <taxon>Ascomycota</taxon>
        <taxon>Pezizomycotina</taxon>
        <taxon>Eurotiomycetes</taxon>
        <taxon>Eurotiomycetidae</taxon>
        <taxon>Eurotiales</taxon>
        <taxon>Thermoascaceae</taxon>
        <taxon>Paecilomyces</taxon>
    </lineage>
</organism>
<dbReference type="EMBL" id="RCNU01000003">
    <property type="protein sequence ID" value="RWQ96891.1"/>
    <property type="molecule type" value="Genomic_DNA"/>
</dbReference>
<dbReference type="Proteomes" id="UP000283841">
    <property type="component" value="Unassembled WGS sequence"/>
</dbReference>
<feature type="compositionally biased region" description="Basic and acidic residues" evidence="11">
    <location>
        <begin position="342"/>
        <end position="360"/>
    </location>
</feature>
<dbReference type="InterPro" id="IPR013246">
    <property type="entry name" value="SAGA_su_Sgf11"/>
</dbReference>
<evidence type="ECO:0000256" key="3">
    <source>
        <dbReference type="ARBA" id="ARBA00022771"/>
    </source>
</evidence>
<feature type="region of interest" description="Disordered" evidence="11">
    <location>
        <begin position="263"/>
        <end position="360"/>
    </location>
</feature>
<evidence type="ECO:0000256" key="4">
    <source>
        <dbReference type="ARBA" id="ARBA00022833"/>
    </source>
</evidence>
<evidence type="ECO:0000313" key="13">
    <source>
        <dbReference type="Proteomes" id="UP000283841"/>
    </source>
</evidence>
<evidence type="ECO:0000256" key="1">
    <source>
        <dbReference type="ARBA" id="ARBA00004123"/>
    </source>
</evidence>
<dbReference type="OrthoDB" id="21557at2759"/>